<dbReference type="AlphaFoldDB" id="A0A4Y9ZC97"/>
<dbReference type="OrthoDB" id="5372118at2759"/>
<dbReference type="SUPFAM" id="SSF55729">
    <property type="entry name" value="Acyl-CoA N-acyltransferases (Nat)"/>
    <property type="match status" value="1"/>
</dbReference>
<keyword evidence="3" id="KW-1185">Reference proteome</keyword>
<protein>
    <recommendedName>
        <fullName evidence="1">N-acetyltransferase domain-containing protein</fullName>
    </recommendedName>
</protein>
<dbReference type="InterPro" id="IPR000182">
    <property type="entry name" value="GNAT_dom"/>
</dbReference>
<comment type="caution">
    <text evidence="2">The sequence shown here is derived from an EMBL/GenBank/DDBJ whole genome shotgun (WGS) entry which is preliminary data.</text>
</comment>
<dbReference type="InterPro" id="IPR016181">
    <property type="entry name" value="Acyl_CoA_acyltransferase"/>
</dbReference>
<accession>A0A4Y9ZC97</accession>
<dbReference type="Gene3D" id="3.40.630.30">
    <property type="match status" value="1"/>
</dbReference>
<evidence type="ECO:0000313" key="3">
    <source>
        <dbReference type="Proteomes" id="UP000298327"/>
    </source>
</evidence>
<dbReference type="InterPro" id="IPR013653">
    <property type="entry name" value="GCN5-like_dom"/>
</dbReference>
<organism evidence="2 3">
    <name type="scientific">Dentipellis fragilis</name>
    <dbReference type="NCBI Taxonomy" id="205917"/>
    <lineage>
        <taxon>Eukaryota</taxon>
        <taxon>Fungi</taxon>
        <taxon>Dikarya</taxon>
        <taxon>Basidiomycota</taxon>
        <taxon>Agaricomycotina</taxon>
        <taxon>Agaricomycetes</taxon>
        <taxon>Russulales</taxon>
        <taxon>Hericiaceae</taxon>
        <taxon>Dentipellis</taxon>
    </lineage>
</organism>
<feature type="domain" description="N-acetyltransferase" evidence="1">
    <location>
        <begin position="337"/>
        <end position="482"/>
    </location>
</feature>
<dbReference type="Pfam" id="PF08445">
    <property type="entry name" value="FR47"/>
    <property type="match status" value="1"/>
</dbReference>
<dbReference type="Proteomes" id="UP000298327">
    <property type="component" value="Unassembled WGS sequence"/>
</dbReference>
<dbReference type="EMBL" id="SEOQ01000015">
    <property type="protein sequence ID" value="TFY72405.1"/>
    <property type="molecule type" value="Genomic_DNA"/>
</dbReference>
<sequence>MASCVGRTRLSSYSRSGRALLARSSLPVILRQCCVLRSERTAILHLFRRSLAYGLDLTCRKVPTLNSVLIPKLISQRVSVSYIKATYSRSVPPFSYSFSSTSAGLHLIPVVFFNLLFFTSPLLARSMPGLTPVHPSSPSTFIVYHDTAADFLSATFPTLRKHEESANIVLAHALKLVGTEAALTGCHFTNDSDVRSWLSQSRNGSPHSSAHTGPFWLTVWSSPSPFIAPTLDLVLACVNWTLGDYPIFLWTPKHPSMVSSSWLMPRITLLIENLLYYVPPERVFSIFGLTSLVKYFSKLWTEITSIRIEAEPFYAAYYTYCTLNTFREHTAPLPHGDSIRRARMSDLAGVAQLCKEFADDSVYFPLSLDRATIEARELIQKGLIWIYEADAEVTTICAVTRSSQNVSAITKVYTTPKWRRRGFAEHLVRNVTRRLLMDCGKRTVTLYVGHSNSAQRVYDRVGFVGLCGKDKPEGVEDALELGFVTGAPRGHW</sequence>
<name>A0A4Y9ZC97_9AGAM</name>
<dbReference type="PROSITE" id="PS51186">
    <property type="entry name" value="GNAT"/>
    <property type="match status" value="1"/>
</dbReference>
<reference evidence="2 3" key="1">
    <citation type="submission" date="2019-02" db="EMBL/GenBank/DDBJ databases">
        <title>Genome sequencing of the rare red list fungi Dentipellis fragilis.</title>
        <authorList>
            <person name="Buettner E."/>
            <person name="Kellner H."/>
        </authorList>
    </citation>
    <scope>NUCLEOTIDE SEQUENCE [LARGE SCALE GENOMIC DNA]</scope>
    <source>
        <strain evidence="2 3">DSM 105465</strain>
    </source>
</reference>
<proteinExistence type="predicted"/>
<dbReference type="GO" id="GO:0016747">
    <property type="term" value="F:acyltransferase activity, transferring groups other than amino-acyl groups"/>
    <property type="evidence" value="ECO:0007669"/>
    <property type="project" value="InterPro"/>
</dbReference>
<gene>
    <name evidence="2" type="ORF">EVG20_g575</name>
</gene>
<evidence type="ECO:0000259" key="1">
    <source>
        <dbReference type="PROSITE" id="PS51186"/>
    </source>
</evidence>
<evidence type="ECO:0000313" key="2">
    <source>
        <dbReference type="EMBL" id="TFY72405.1"/>
    </source>
</evidence>